<evidence type="ECO:0008006" key="5">
    <source>
        <dbReference type="Google" id="ProtNLM"/>
    </source>
</evidence>
<feature type="signal peptide" evidence="2">
    <location>
        <begin position="1"/>
        <end position="27"/>
    </location>
</feature>
<feature type="compositionally biased region" description="Low complexity" evidence="1">
    <location>
        <begin position="375"/>
        <end position="384"/>
    </location>
</feature>
<dbReference type="EMBL" id="JAXAVX010000026">
    <property type="protein sequence ID" value="MDX8153910.1"/>
    <property type="molecule type" value="Genomic_DNA"/>
</dbReference>
<accession>A0ABU4VPW4</accession>
<feature type="chain" id="PRO_5046629772" description="Ig-like domain repeat protein" evidence="2">
    <location>
        <begin position="28"/>
        <end position="463"/>
    </location>
</feature>
<evidence type="ECO:0000313" key="3">
    <source>
        <dbReference type="EMBL" id="MDX8153910.1"/>
    </source>
</evidence>
<dbReference type="Gene3D" id="2.120.10.30">
    <property type="entry name" value="TolB, C-terminal domain"/>
    <property type="match status" value="1"/>
</dbReference>
<dbReference type="Proteomes" id="UP001277761">
    <property type="component" value="Unassembled WGS sequence"/>
</dbReference>
<organism evidence="3 4">
    <name type="scientific">Patulibacter brassicae</name>
    <dbReference type="NCBI Taxonomy" id="1705717"/>
    <lineage>
        <taxon>Bacteria</taxon>
        <taxon>Bacillati</taxon>
        <taxon>Actinomycetota</taxon>
        <taxon>Thermoleophilia</taxon>
        <taxon>Solirubrobacterales</taxon>
        <taxon>Patulibacteraceae</taxon>
        <taxon>Patulibacter</taxon>
    </lineage>
</organism>
<comment type="caution">
    <text evidence="3">The sequence shown here is derived from an EMBL/GenBank/DDBJ whole genome shotgun (WGS) entry which is preliminary data.</text>
</comment>
<keyword evidence="4" id="KW-1185">Reference proteome</keyword>
<feature type="region of interest" description="Disordered" evidence="1">
    <location>
        <begin position="356"/>
        <end position="384"/>
    </location>
</feature>
<reference evidence="3 4" key="1">
    <citation type="submission" date="2023-11" db="EMBL/GenBank/DDBJ databases">
        <authorList>
            <person name="Xu M."/>
            <person name="Jiang T."/>
        </authorList>
    </citation>
    <scope>NUCLEOTIDE SEQUENCE [LARGE SCALE GENOMIC DNA]</scope>
    <source>
        <strain evidence="3 4">SD</strain>
    </source>
</reference>
<feature type="compositionally biased region" description="Low complexity" evidence="1">
    <location>
        <begin position="356"/>
        <end position="367"/>
    </location>
</feature>
<keyword evidence="2" id="KW-0732">Signal</keyword>
<dbReference type="InterPro" id="IPR011042">
    <property type="entry name" value="6-blade_b-propeller_TolB-like"/>
</dbReference>
<protein>
    <recommendedName>
        <fullName evidence="5">Ig-like domain repeat protein</fullName>
    </recommendedName>
</protein>
<dbReference type="SUPFAM" id="SSF63829">
    <property type="entry name" value="Calcium-dependent phosphotriesterase"/>
    <property type="match status" value="1"/>
</dbReference>
<evidence type="ECO:0000313" key="4">
    <source>
        <dbReference type="Proteomes" id="UP001277761"/>
    </source>
</evidence>
<evidence type="ECO:0000256" key="1">
    <source>
        <dbReference type="SAM" id="MobiDB-lite"/>
    </source>
</evidence>
<evidence type="ECO:0000256" key="2">
    <source>
        <dbReference type="SAM" id="SignalP"/>
    </source>
</evidence>
<gene>
    <name evidence="3" type="ORF">SK069_20090</name>
</gene>
<proteinExistence type="predicted"/>
<sequence>MRDRVVAATAMAGALLALGVGAASATAAVGDTSVFAKVAAPGYPAHAYVRPDGRVFEGTYVDPAGEGVPSKVFEYSSTGAPLRSWTVPGQALRAEHGVQVATSDARGRLVLLDRTPARALLLDPETGAFTPYATFPDLKSCPAGDLLVGCELGSDEAPMANYATWLPDGRLLVTDYHQDVIWQVPPGGGRASIWFQSEELVSDGFGGAGIALTGDRRAVLLSQAGNVPSDLRGKLVKIPLLPDLDPGRPQTLWQSGLGDFPDGIAVARSGNVYVALVGLAAQVAKVAPDGREITRFGTPLLGSNGSAIPFDGPSNARFLGTRILVANQSPIFGNRANQAILAIETGEEGVPELIPAGAGDPPRAAAPAPAPAPAARPRLRATASPSRIAVGRRTAVRVRVTAVVDGRRRAVRGARVRLLGRSATTSSSGRATLRVTAARPGAYRLRATRTGHRAGTATVRARR</sequence>
<name>A0ABU4VPW4_9ACTN</name>